<reference evidence="3" key="1">
    <citation type="submission" date="2014-06" db="EMBL/GenBank/DDBJ databases">
        <authorList>
            <person name="Aslett M."/>
            <person name="De Silva N."/>
        </authorList>
    </citation>
    <scope>NUCLEOTIDE SEQUENCE [LARGE SCALE GENOMIC DNA]</scope>
    <source>
        <strain evidence="3">Bond</strain>
    </source>
</reference>
<dbReference type="Proteomes" id="UP000033188">
    <property type="component" value="Chromosome 2"/>
</dbReference>
<protein>
    <submittedName>
        <fullName evidence="2">Rho GTPase-activating protein 17</fullName>
    </submittedName>
</protein>
<sequence length="441" mass="47270">MNIGRICISAAAAAAMVTVGLLYRSYDGWSNPGGSAERPYLSNAVQAAADFICSGPSQILDVEINEDKRLSSFSSSYDAIDSVEDLDDYSDLYFKEDYWFSKEDATPSSVEPSEAGSDDDDGTSSQSIVGIPCDALVVEPVVTVPLSSTRQNDIDMHSSSDTHEPPLITRKRHLKPLRLHIPKPSVVFEGDAVDEATPSGALPKHSESHARGIDVGSTAECSDDKVSGVVHRCTSWQPKYASVIESSANAADSSLEETFDIVDELEATGWDTLEDAPLIVQPNTAEDAYVSPPDGHPSGYGSSIQGSSADPSPVTAEIGSTTSAHKPLFGVYPPGSCVFVKIPTAGEATRDEYATAVEPVSLTVLLSEMNELELLVSNVRCTMEGILQRHANELYGKYKTLQFTLKGAANILSQLEKQIALTLDTVFEMESDMASKKSTQV</sequence>
<feature type="compositionally biased region" description="Polar residues" evidence="1">
    <location>
        <begin position="300"/>
        <end position="310"/>
    </location>
</feature>
<feature type="region of interest" description="Disordered" evidence="1">
    <location>
        <begin position="105"/>
        <end position="128"/>
    </location>
</feature>
<keyword evidence="3" id="KW-1185">Reference proteome</keyword>
<gene>
    <name evidence="2" type="ORF">BBBOND_0206460</name>
</gene>
<dbReference type="VEuPathDB" id="PiroplasmaDB:BBBOND_0206460"/>
<proteinExistence type="predicted"/>
<organism evidence="2 3">
    <name type="scientific">Babesia bigemina</name>
    <dbReference type="NCBI Taxonomy" id="5866"/>
    <lineage>
        <taxon>Eukaryota</taxon>
        <taxon>Sar</taxon>
        <taxon>Alveolata</taxon>
        <taxon>Apicomplexa</taxon>
        <taxon>Aconoidasida</taxon>
        <taxon>Piroplasmida</taxon>
        <taxon>Babesiidae</taxon>
        <taxon>Babesia</taxon>
    </lineage>
</organism>
<dbReference type="OrthoDB" id="10537195at2759"/>
<evidence type="ECO:0000256" key="1">
    <source>
        <dbReference type="SAM" id="MobiDB-lite"/>
    </source>
</evidence>
<feature type="compositionally biased region" description="Basic and acidic residues" evidence="1">
    <location>
        <begin position="152"/>
        <end position="164"/>
    </location>
</feature>
<feature type="region of interest" description="Disordered" evidence="1">
    <location>
        <begin position="286"/>
        <end position="316"/>
    </location>
</feature>
<evidence type="ECO:0000313" key="3">
    <source>
        <dbReference type="Proteomes" id="UP000033188"/>
    </source>
</evidence>
<evidence type="ECO:0000313" key="2">
    <source>
        <dbReference type="EMBL" id="CDR95488.1"/>
    </source>
</evidence>
<accession>A0A061D4I5</accession>
<dbReference type="AlphaFoldDB" id="A0A061D4I5"/>
<dbReference type="EMBL" id="LK391708">
    <property type="protein sequence ID" value="CDR95488.1"/>
    <property type="molecule type" value="Genomic_DNA"/>
</dbReference>
<dbReference type="KEGG" id="bbig:BBBOND_0206460"/>
<feature type="region of interest" description="Disordered" evidence="1">
    <location>
        <begin position="148"/>
        <end position="168"/>
    </location>
</feature>
<dbReference type="RefSeq" id="XP_012767674.1">
    <property type="nucleotide sequence ID" value="XM_012912220.1"/>
</dbReference>
<dbReference type="GeneID" id="24564029"/>
<name>A0A061D4I5_BABBI</name>